<dbReference type="GO" id="GO:0008967">
    <property type="term" value="F:phosphoglycolate phosphatase activity"/>
    <property type="evidence" value="ECO:0007669"/>
    <property type="project" value="UniProtKB-EC"/>
</dbReference>
<organism evidence="10 11">
    <name type="scientific">Vandammella animalimorsus</name>
    <dbReference type="NCBI Taxonomy" id="2029117"/>
    <lineage>
        <taxon>Bacteria</taxon>
        <taxon>Pseudomonadati</taxon>
        <taxon>Pseudomonadota</taxon>
        <taxon>Betaproteobacteria</taxon>
        <taxon>Burkholderiales</taxon>
        <taxon>Comamonadaceae</taxon>
        <taxon>Vandammella</taxon>
    </lineage>
</organism>
<evidence type="ECO:0000256" key="1">
    <source>
        <dbReference type="ARBA" id="ARBA00000830"/>
    </source>
</evidence>
<dbReference type="EMBL" id="NSJF01000003">
    <property type="protein sequence ID" value="PAT34712.1"/>
    <property type="molecule type" value="Genomic_DNA"/>
</dbReference>
<keyword evidence="8" id="KW-0460">Magnesium</keyword>
<dbReference type="Pfam" id="PF13419">
    <property type="entry name" value="HAD_2"/>
    <property type="match status" value="1"/>
</dbReference>
<evidence type="ECO:0000313" key="11">
    <source>
        <dbReference type="Proteomes" id="UP000217999"/>
    </source>
</evidence>
<dbReference type="InterPro" id="IPR023214">
    <property type="entry name" value="HAD_sf"/>
</dbReference>
<dbReference type="NCBIfam" id="TIGR01449">
    <property type="entry name" value="PGP_bact"/>
    <property type="match status" value="1"/>
</dbReference>
<evidence type="ECO:0000256" key="4">
    <source>
        <dbReference type="ARBA" id="ARBA00006171"/>
    </source>
</evidence>
<keyword evidence="9" id="KW-0119">Carbohydrate metabolism</keyword>
<dbReference type="SFLD" id="SFLDG01135">
    <property type="entry name" value="C1.5.6:_HAD__Beta-PGM__Phospha"/>
    <property type="match status" value="1"/>
</dbReference>
<dbReference type="InterPro" id="IPR041492">
    <property type="entry name" value="HAD_2"/>
</dbReference>
<dbReference type="PANTHER" id="PTHR43434:SF23">
    <property type="entry name" value="PHOSPHOGLYCOLATE PHOSPHATASE"/>
    <property type="match status" value="1"/>
</dbReference>
<dbReference type="NCBIfam" id="TIGR01549">
    <property type="entry name" value="HAD-SF-IA-v1"/>
    <property type="match status" value="1"/>
</dbReference>
<dbReference type="InterPro" id="IPR037512">
    <property type="entry name" value="PGPase_prok"/>
</dbReference>
<dbReference type="GO" id="GO:0005975">
    <property type="term" value="P:carbohydrate metabolic process"/>
    <property type="evidence" value="ECO:0007669"/>
    <property type="project" value="InterPro"/>
</dbReference>
<dbReference type="SFLD" id="SFLDS00003">
    <property type="entry name" value="Haloacid_Dehalogenase"/>
    <property type="match status" value="1"/>
</dbReference>
<dbReference type="GO" id="GO:0006281">
    <property type="term" value="P:DNA repair"/>
    <property type="evidence" value="ECO:0007669"/>
    <property type="project" value="TreeGrafter"/>
</dbReference>
<proteinExistence type="inferred from homology"/>
<dbReference type="RefSeq" id="WP_095549769.1">
    <property type="nucleotide sequence ID" value="NZ_NSJF01000003.1"/>
</dbReference>
<sequence>MSAPRQHDIRAVLFDLDGTLIDSAVELAQALNHMRAQRGLPTLPVERYRPHVGSGARGLLPIGLDIGPAHTAFEALREEFFDTYAQCLGAGTQAFEGVAPMLQRLQARGIRWGIVTNKIERFARPIVAQTPALAHCAALVAGDTTAHTKPHPEPLLEAARRLDIAPAHCIYVGDDPRDMQAGRSAGMGTIAALYGYIAPGENPAQWAADHSIQAPMELLQKLGID</sequence>
<evidence type="ECO:0000313" key="10">
    <source>
        <dbReference type="EMBL" id="PAT34712.1"/>
    </source>
</evidence>
<dbReference type="NCBIfam" id="TIGR01509">
    <property type="entry name" value="HAD-SF-IA-v3"/>
    <property type="match status" value="1"/>
</dbReference>
<dbReference type="Proteomes" id="UP000217999">
    <property type="component" value="Unassembled WGS sequence"/>
</dbReference>
<dbReference type="PANTHER" id="PTHR43434">
    <property type="entry name" value="PHOSPHOGLYCOLATE PHOSPHATASE"/>
    <property type="match status" value="1"/>
</dbReference>
<dbReference type="EC" id="3.1.3.18" evidence="5"/>
<evidence type="ECO:0000256" key="7">
    <source>
        <dbReference type="ARBA" id="ARBA00022801"/>
    </source>
</evidence>
<comment type="pathway">
    <text evidence="3">Organic acid metabolism; glycolate biosynthesis; glycolate from 2-phosphoglycolate: step 1/1.</text>
</comment>
<evidence type="ECO:0000256" key="9">
    <source>
        <dbReference type="ARBA" id="ARBA00023277"/>
    </source>
</evidence>
<evidence type="ECO:0000256" key="6">
    <source>
        <dbReference type="ARBA" id="ARBA00022723"/>
    </source>
</evidence>
<comment type="cofactor">
    <cofactor evidence="2">
        <name>Mg(2+)</name>
        <dbReference type="ChEBI" id="CHEBI:18420"/>
    </cofactor>
</comment>
<reference evidence="10 11" key="1">
    <citation type="submission" date="2017-08" db="EMBL/GenBank/DDBJ databases">
        <title>WGS of Clinical strains of the CDC Group NO-1 linked to zoonotic infections in humans.</title>
        <authorList>
            <person name="Bernier A.-M."/>
            <person name="Bernard K."/>
        </authorList>
    </citation>
    <scope>NUCLEOTIDE SEQUENCE [LARGE SCALE GENOMIC DNA]</scope>
    <source>
        <strain evidence="10 11">NML03-0146</strain>
    </source>
</reference>
<dbReference type="PRINTS" id="PR00413">
    <property type="entry name" value="HADHALOGNASE"/>
</dbReference>
<keyword evidence="6" id="KW-0479">Metal-binding</keyword>
<gene>
    <name evidence="10" type="primary">gph</name>
    <name evidence="10" type="ORF">CK620_07460</name>
</gene>
<comment type="catalytic activity">
    <reaction evidence="1">
        <text>2-phosphoglycolate + H2O = glycolate + phosphate</text>
        <dbReference type="Rhea" id="RHEA:14369"/>
        <dbReference type="ChEBI" id="CHEBI:15377"/>
        <dbReference type="ChEBI" id="CHEBI:29805"/>
        <dbReference type="ChEBI" id="CHEBI:43474"/>
        <dbReference type="ChEBI" id="CHEBI:58033"/>
        <dbReference type="EC" id="3.1.3.18"/>
    </reaction>
</comment>
<comment type="similarity">
    <text evidence="4">Belongs to the HAD-like hydrolase superfamily. CbbY/CbbZ/Gph/YieH family.</text>
</comment>
<dbReference type="GO" id="GO:0046872">
    <property type="term" value="F:metal ion binding"/>
    <property type="evidence" value="ECO:0007669"/>
    <property type="project" value="UniProtKB-KW"/>
</dbReference>
<keyword evidence="7" id="KW-0378">Hydrolase</keyword>
<dbReference type="InterPro" id="IPR050155">
    <property type="entry name" value="HAD-like_hydrolase_sf"/>
</dbReference>
<accession>A0A2A2AAB3</accession>
<dbReference type="InterPro" id="IPR023198">
    <property type="entry name" value="PGP-like_dom2"/>
</dbReference>
<name>A0A2A2AAB3_9BURK</name>
<evidence type="ECO:0000256" key="2">
    <source>
        <dbReference type="ARBA" id="ARBA00001946"/>
    </source>
</evidence>
<dbReference type="InterPro" id="IPR006439">
    <property type="entry name" value="HAD-SF_hydro_IA"/>
</dbReference>
<dbReference type="GO" id="GO:0005829">
    <property type="term" value="C:cytosol"/>
    <property type="evidence" value="ECO:0007669"/>
    <property type="project" value="TreeGrafter"/>
</dbReference>
<dbReference type="Gene3D" id="1.10.150.240">
    <property type="entry name" value="Putative phosphatase, domain 2"/>
    <property type="match status" value="1"/>
</dbReference>
<evidence type="ECO:0000256" key="8">
    <source>
        <dbReference type="ARBA" id="ARBA00022842"/>
    </source>
</evidence>
<comment type="caution">
    <text evidence="10">The sequence shown here is derived from an EMBL/GenBank/DDBJ whole genome shotgun (WGS) entry which is preliminary data.</text>
</comment>
<dbReference type="SFLD" id="SFLDG01129">
    <property type="entry name" value="C1.5:_HAD__Beta-PGM__Phosphata"/>
    <property type="match status" value="1"/>
</dbReference>
<dbReference type="AlphaFoldDB" id="A0A2A2AAB3"/>
<dbReference type="SUPFAM" id="SSF56784">
    <property type="entry name" value="HAD-like"/>
    <property type="match status" value="1"/>
</dbReference>
<protein>
    <recommendedName>
        <fullName evidence="5">phosphoglycolate phosphatase</fullName>
        <ecNumber evidence="5">3.1.3.18</ecNumber>
    </recommendedName>
</protein>
<evidence type="ECO:0000256" key="3">
    <source>
        <dbReference type="ARBA" id="ARBA00004818"/>
    </source>
</evidence>
<dbReference type="Gene3D" id="3.40.50.1000">
    <property type="entry name" value="HAD superfamily/HAD-like"/>
    <property type="match status" value="1"/>
</dbReference>
<evidence type="ECO:0000256" key="5">
    <source>
        <dbReference type="ARBA" id="ARBA00013078"/>
    </source>
</evidence>
<dbReference type="InterPro" id="IPR036412">
    <property type="entry name" value="HAD-like_sf"/>
</dbReference>